<keyword evidence="15" id="KW-1185">Reference proteome</keyword>
<evidence type="ECO:0000256" key="8">
    <source>
        <dbReference type="ARBA" id="ARBA00023077"/>
    </source>
</evidence>
<evidence type="ECO:0000256" key="4">
    <source>
        <dbReference type="ARBA" id="ARBA00022496"/>
    </source>
</evidence>
<proteinExistence type="inferred from homology"/>
<evidence type="ECO:0000313" key="15">
    <source>
        <dbReference type="Proteomes" id="UP000184420"/>
    </source>
</evidence>
<comment type="similarity">
    <text evidence="11">Belongs to the TonB-dependent receptor family.</text>
</comment>
<protein>
    <submittedName>
        <fullName evidence="14">Iron complex outermembrane recepter protein</fullName>
    </submittedName>
</protein>
<keyword evidence="2 11" id="KW-0813">Transport</keyword>
<sequence length="1086" mass="117933">MRRSLLLATLLFLCCAITALAQNKKAVTGTVKDEKGTLLPGVTVKEKGTSNGTMSAADGSFKIQVNPDATLELSYIGYAVQAVSVGNQSTLSIVLKEDNKNLNEVVVTAMGMKRESRKLGYAITELKGNDIAKSNQVNPVAALQGKVAGVDISSAAGGPQAAPRIVLRGAKSLTGKDQPIFVVDGVIFENDVTANDVNFGNVLKNLNPDDYESVSVLKGAAATALYGSRAINGAILITTKKGIARKGIGVNVSQTAQMEKVYRGPIDLQNTYGQGMDGVYDNTMGGYSFGPVMDGRDVLLQNGTTAKFVPQPDNVTDLYQTGKYFNTNVAMEGGNEKGTFRLSYSHLDNNSVSPNNSFGRNSISFKGSQTISKVISADLGVTYANSKTLNPDRQGGDYTSYNIGRKWVYVFPRNYNPGYWNQPANYLGPNGGRANLSTNLGADYWYQQAYNSWTRRENLFMGNVAVNVTATDWLKFILKSNFSNETSADERKEVGTSANFTGSDGYYGEAGVNKTQYTFTGLAQITPKLGKRFDGSVLTLGTETWNSGIGKQYNNYSSNGLRIPFMYDLTNSIGVVQFNNAPLLRKRINSAFFAASFSYNNELFLDVTGRNDWSSALTYPKGSLGNTSNSYFYPSVSTAWEFTQTLKDVMPSWITYGKLRGSFAMVGSDTDPYTINSGYYNSSNWSGMNSGSSLPLITFYPNGQLPNMALKPSISKSWEFGANVRFLNNRLGIDAAWYRTVVNNQIIPLATTNESGVSSRFVNAGRMLNRGLELAINGTPIQKTNFTWDVTLNASRNKNKILELVEGVSTFTLGEDQGVNAVANVGGSYGDLVTNYGYTRNGAGQPIINLNPAGADFPAQYQRGYAVIGNIQPDWNLGLSNNFTYKNWSLGILVQARIGGDFFSASHQYGTGRGTTANTEAGRDAAHGGLEWTDNTGAKRNDGMIPNGVLADGTTVNVNGQELNIGGMSYQEAYNKGYVQPLSPFQYYGMIGDWGVGIREASVFDASYVALREVNIGYSLPTELVNRWKMQSLRISLVGRNLGYLFNNLPLHINPEAVRNNATYAFSEYGAVPFIRNFGATIQIGF</sequence>
<feature type="signal peptide" evidence="12">
    <location>
        <begin position="1"/>
        <end position="21"/>
    </location>
</feature>
<keyword evidence="6" id="KW-0408">Iron</keyword>
<keyword evidence="3 11" id="KW-1134">Transmembrane beta strand</keyword>
<keyword evidence="7" id="KW-0406">Ion transport</keyword>
<reference evidence="14 15" key="1">
    <citation type="submission" date="2016-11" db="EMBL/GenBank/DDBJ databases">
        <authorList>
            <person name="Jaros S."/>
            <person name="Januszkiewicz K."/>
            <person name="Wedrychowicz H."/>
        </authorList>
    </citation>
    <scope>NUCLEOTIDE SEQUENCE [LARGE SCALE GENOMIC DNA]</scope>
    <source>
        <strain evidence="14 15">DSM 27406</strain>
    </source>
</reference>
<dbReference type="EMBL" id="FRBL01000006">
    <property type="protein sequence ID" value="SHM12475.1"/>
    <property type="molecule type" value="Genomic_DNA"/>
</dbReference>
<evidence type="ECO:0000256" key="10">
    <source>
        <dbReference type="ARBA" id="ARBA00023237"/>
    </source>
</evidence>
<evidence type="ECO:0000256" key="2">
    <source>
        <dbReference type="ARBA" id="ARBA00022448"/>
    </source>
</evidence>
<evidence type="ECO:0000256" key="1">
    <source>
        <dbReference type="ARBA" id="ARBA00004571"/>
    </source>
</evidence>
<dbReference type="AlphaFoldDB" id="A0A1M7G8M1"/>
<keyword evidence="12" id="KW-0732">Signal</keyword>
<keyword evidence="8" id="KW-0798">TonB box</keyword>
<dbReference type="NCBIfam" id="TIGR04057">
    <property type="entry name" value="SusC_RagA_signa"/>
    <property type="match status" value="1"/>
</dbReference>
<evidence type="ECO:0000313" key="14">
    <source>
        <dbReference type="EMBL" id="SHM12475.1"/>
    </source>
</evidence>
<evidence type="ECO:0000256" key="7">
    <source>
        <dbReference type="ARBA" id="ARBA00023065"/>
    </source>
</evidence>
<gene>
    <name evidence="14" type="ORF">SAMN05444266_106443</name>
</gene>
<evidence type="ECO:0000256" key="9">
    <source>
        <dbReference type="ARBA" id="ARBA00023136"/>
    </source>
</evidence>
<organism evidence="14 15">
    <name type="scientific">Chitinophaga jiangningensis</name>
    <dbReference type="NCBI Taxonomy" id="1419482"/>
    <lineage>
        <taxon>Bacteria</taxon>
        <taxon>Pseudomonadati</taxon>
        <taxon>Bacteroidota</taxon>
        <taxon>Chitinophagia</taxon>
        <taxon>Chitinophagales</taxon>
        <taxon>Chitinophagaceae</taxon>
        <taxon>Chitinophaga</taxon>
    </lineage>
</organism>
<feature type="chain" id="PRO_5012206902" evidence="12">
    <location>
        <begin position="22"/>
        <end position="1086"/>
    </location>
</feature>
<dbReference type="InterPro" id="IPR023997">
    <property type="entry name" value="TonB-dep_OMP_SusC/RagA_CS"/>
</dbReference>
<dbReference type="InterPro" id="IPR008969">
    <property type="entry name" value="CarboxyPept-like_regulatory"/>
</dbReference>
<comment type="subcellular location">
    <subcellularLocation>
        <location evidence="1 11">Cell outer membrane</location>
        <topology evidence="1 11">Multi-pass membrane protein</topology>
    </subcellularLocation>
</comment>
<dbReference type="InterPro" id="IPR037066">
    <property type="entry name" value="Plug_dom_sf"/>
</dbReference>
<dbReference type="PROSITE" id="PS52016">
    <property type="entry name" value="TONB_DEPENDENT_REC_3"/>
    <property type="match status" value="1"/>
</dbReference>
<dbReference type="GO" id="GO:0006826">
    <property type="term" value="P:iron ion transport"/>
    <property type="evidence" value="ECO:0007669"/>
    <property type="project" value="UniProtKB-KW"/>
</dbReference>
<dbReference type="SUPFAM" id="SSF49464">
    <property type="entry name" value="Carboxypeptidase regulatory domain-like"/>
    <property type="match status" value="1"/>
</dbReference>
<dbReference type="Proteomes" id="UP000184420">
    <property type="component" value="Unassembled WGS sequence"/>
</dbReference>
<dbReference type="Pfam" id="PF07715">
    <property type="entry name" value="Plug"/>
    <property type="match status" value="1"/>
</dbReference>
<feature type="domain" description="TonB-dependent receptor plug" evidence="13">
    <location>
        <begin position="117"/>
        <end position="234"/>
    </location>
</feature>
<evidence type="ECO:0000256" key="12">
    <source>
        <dbReference type="SAM" id="SignalP"/>
    </source>
</evidence>
<dbReference type="InterPro" id="IPR036942">
    <property type="entry name" value="Beta-barrel_TonB_sf"/>
</dbReference>
<dbReference type="GO" id="GO:0009279">
    <property type="term" value="C:cell outer membrane"/>
    <property type="evidence" value="ECO:0007669"/>
    <property type="project" value="UniProtKB-SubCell"/>
</dbReference>
<dbReference type="SUPFAM" id="SSF56935">
    <property type="entry name" value="Porins"/>
    <property type="match status" value="1"/>
</dbReference>
<dbReference type="PANTHER" id="PTHR32552">
    <property type="entry name" value="FERRICHROME IRON RECEPTOR-RELATED"/>
    <property type="match status" value="1"/>
</dbReference>
<dbReference type="Gene3D" id="2.170.130.10">
    <property type="entry name" value="TonB-dependent receptor, plug domain"/>
    <property type="match status" value="1"/>
</dbReference>
<dbReference type="Gene3D" id="2.40.170.20">
    <property type="entry name" value="TonB-dependent receptor, beta-barrel domain"/>
    <property type="match status" value="1"/>
</dbReference>
<evidence type="ECO:0000259" key="13">
    <source>
        <dbReference type="Pfam" id="PF07715"/>
    </source>
</evidence>
<dbReference type="InterPro" id="IPR039426">
    <property type="entry name" value="TonB-dep_rcpt-like"/>
</dbReference>
<evidence type="ECO:0000256" key="5">
    <source>
        <dbReference type="ARBA" id="ARBA00022692"/>
    </source>
</evidence>
<evidence type="ECO:0000256" key="6">
    <source>
        <dbReference type="ARBA" id="ARBA00023004"/>
    </source>
</evidence>
<accession>A0A1M7G8M1</accession>
<keyword evidence="4" id="KW-0410">Iron transport</keyword>
<evidence type="ECO:0000256" key="11">
    <source>
        <dbReference type="PROSITE-ProRule" id="PRU01360"/>
    </source>
</evidence>
<dbReference type="NCBIfam" id="TIGR04056">
    <property type="entry name" value="OMP_RagA_SusC"/>
    <property type="match status" value="1"/>
</dbReference>
<dbReference type="PANTHER" id="PTHR32552:SF81">
    <property type="entry name" value="TONB-DEPENDENT OUTER MEMBRANE RECEPTOR"/>
    <property type="match status" value="1"/>
</dbReference>
<name>A0A1M7G8M1_9BACT</name>
<dbReference type="OrthoDB" id="9768177at2"/>
<keyword evidence="9 11" id="KW-0472">Membrane</keyword>
<keyword evidence="10 11" id="KW-0998">Cell outer membrane</keyword>
<dbReference type="RefSeq" id="WP_073083661.1">
    <property type="nucleotide sequence ID" value="NZ_FRBL01000006.1"/>
</dbReference>
<dbReference type="InterPro" id="IPR012910">
    <property type="entry name" value="Plug_dom"/>
</dbReference>
<dbReference type="Pfam" id="PF13715">
    <property type="entry name" value="CarbopepD_reg_2"/>
    <property type="match status" value="1"/>
</dbReference>
<dbReference type="STRING" id="1419482.SAMN05444266_106443"/>
<evidence type="ECO:0000256" key="3">
    <source>
        <dbReference type="ARBA" id="ARBA00022452"/>
    </source>
</evidence>
<keyword evidence="5 11" id="KW-0812">Transmembrane</keyword>
<dbReference type="Gene3D" id="2.60.40.1120">
    <property type="entry name" value="Carboxypeptidase-like, regulatory domain"/>
    <property type="match status" value="1"/>
</dbReference>
<dbReference type="InterPro" id="IPR023996">
    <property type="entry name" value="TonB-dep_OMP_SusC/RagA"/>
</dbReference>